<dbReference type="InterPro" id="IPR000524">
    <property type="entry name" value="Tscrpt_reg_HTH_GntR"/>
</dbReference>
<dbReference type="Gene3D" id="1.10.10.10">
    <property type="entry name" value="Winged helix-like DNA-binding domain superfamily/Winged helix DNA-binding domain"/>
    <property type="match status" value="1"/>
</dbReference>
<dbReference type="Gene3D" id="1.20.120.530">
    <property type="entry name" value="GntR ligand-binding domain-like"/>
    <property type="match status" value="1"/>
</dbReference>
<dbReference type="PANTHER" id="PTHR43537:SF50">
    <property type="entry name" value="TRANSCRIPTIONAL REGULATORY PROTEIN"/>
    <property type="match status" value="1"/>
</dbReference>
<name>A0ABR7R1U1_9PROT</name>
<reference evidence="5 6" key="1">
    <citation type="journal article" date="2009" name="Int. J. Syst. Evol. Microbiol.">
        <title>Transfer of Teichococcus ludipueritiae and Muricoccus roseus to the genus Roseomonas, as Roseomonas ludipueritiae comb. nov. and Roseomonas rosea comb. nov., respectively, and emended description of the genus Roseomonas.</title>
        <authorList>
            <person name="Sanchez-Porro C."/>
            <person name="Gallego V."/>
            <person name="Busse H.J."/>
            <person name="Kampfer P."/>
            <person name="Ventosa A."/>
        </authorList>
    </citation>
    <scope>NUCLEOTIDE SEQUENCE [LARGE SCALE GENOMIC DNA]</scope>
    <source>
        <strain evidence="5 6">DSM 14915</strain>
    </source>
</reference>
<dbReference type="Proteomes" id="UP000603940">
    <property type="component" value="Unassembled WGS sequence"/>
</dbReference>
<keyword evidence="1" id="KW-0805">Transcription regulation</keyword>
<dbReference type="PANTHER" id="PTHR43537">
    <property type="entry name" value="TRANSCRIPTIONAL REGULATOR, GNTR FAMILY"/>
    <property type="match status" value="1"/>
</dbReference>
<organism evidence="5 6">
    <name type="scientific">Pseudoroseomonas ludipueritiae</name>
    <dbReference type="NCBI Taxonomy" id="198093"/>
    <lineage>
        <taxon>Bacteria</taxon>
        <taxon>Pseudomonadati</taxon>
        <taxon>Pseudomonadota</taxon>
        <taxon>Alphaproteobacteria</taxon>
        <taxon>Acetobacterales</taxon>
        <taxon>Acetobacteraceae</taxon>
        <taxon>Pseudoroseomonas</taxon>
    </lineage>
</organism>
<dbReference type="SUPFAM" id="SSF46785">
    <property type="entry name" value="Winged helix' DNA-binding domain"/>
    <property type="match status" value="1"/>
</dbReference>
<sequence length="230" mass="25056">MDAEWDAHPQQAAAPADGPIIRRPLQEEVAVRLRDLITQGLIPAGARLNEVALCAQLGVSRTPLREAVRVLAGEGLVELVPARGAVVRRLTRKDVADSLVVLKSLEMLAGRLACSEGSAAGIAAIEALHHGMMQCYKAQDRLAYFKLNQSIHTGIVALPGNATLIWAHEAIQSRMKHIRFIGNAGPEKWADAVAEHEEMIRSLKARDGEALAHILGKHLDNTYERVKELI</sequence>
<dbReference type="SMART" id="SM00345">
    <property type="entry name" value="HTH_GNTR"/>
    <property type="match status" value="1"/>
</dbReference>
<dbReference type="Pfam" id="PF07729">
    <property type="entry name" value="FCD"/>
    <property type="match status" value="1"/>
</dbReference>
<keyword evidence="3" id="KW-0804">Transcription</keyword>
<evidence type="ECO:0000313" key="5">
    <source>
        <dbReference type="EMBL" id="MBC9175698.1"/>
    </source>
</evidence>
<evidence type="ECO:0000256" key="1">
    <source>
        <dbReference type="ARBA" id="ARBA00023015"/>
    </source>
</evidence>
<keyword evidence="2" id="KW-0238">DNA-binding</keyword>
<comment type="caution">
    <text evidence="5">The sequence shown here is derived from an EMBL/GenBank/DDBJ whole genome shotgun (WGS) entry which is preliminary data.</text>
</comment>
<evidence type="ECO:0000256" key="2">
    <source>
        <dbReference type="ARBA" id="ARBA00023125"/>
    </source>
</evidence>
<evidence type="ECO:0000313" key="6">
    <source>
        <dbReference type="Proteomes" id="UP000603940"/>
    </source>
</evidence>
<gene>
    <name evidence="5" type="ORF">IBL25_01900</name>
</gene>
<feature type="domain" description="HTH gntR-type" evidence="4">
    <location>
        <begin position="23"/>
        <end position="90"/>
    </location>
</feature>
<dbReference type="SMART" id="SM00895">
    <property type="entry name" value="FCD"/>
    <property type="match status" value="1"/>
</dbReference>
<dbReference type="PROSITE" id="PS50949">
    <property type="entry name" value="HTH_GNTR"/>
    <property type="match status" value="1"/>
</dbReference>
<dbReference type="PRINTS" id="PR00035">
    <property type="entry name" value="HTHGNTR"/>
</dbReference>
<dbReference type="InterPro" id="IPR008920">
    <property type="entry name" value="TF_FadR/GntR_C"/>
</dbReference>
<dbReference type="SUPFAM" id="SSF48008">
    <property type="entry name" value="GntR ligand-binding domain-like"/>
    <property type="match status" value="1"/>
</dbReference>
<dbReference type="Pfam" id="PF00392">
    <property type="entry name" value="GntR"/>
    <property type="match status" value="1"/>
</dbReference>
<evidence type="ECO:0000259" key="4">
    <source>
        <dbReference type="PROSITE" id="PS50949"/>
    </source>
</evidence>
<dbReference type="InterPro" id="IPR011711">
    <property type="entry name" value="GntR_C"/>
</dbReference>
<keyword evidence="6" id="KW-1185">Reference proteome</keyword>
<protein>
    <submittedName>
        <fullName evidence="5">GntR family transcriptional regulator</fullName>
    </submittedName>
</protein>
<proteinExistence type="predicted"/>
<dbReference type="CDD" id="cd07377">
    <property type="entry name" value="WHTH_GntR"/>
    <property type="match status" value="1"/>
</dbReference>
<dbReference type="InterPro" id="IPR036390">
    <property type="entry name" value="WH_DNA-bd_sf"/>
</dbReference>
<dbReference type="InterPro" id="IPR036388">
    <property type="entry name" value="WH-like_DNA-bd_sf"/>
</dbReference>
<dbReference type="EMBL" id="JACTUZ010000003">
    <property type="protein sequence ID" value="MBC9175698.1"/>
    <property type="molecule type" value="Genomic_DNA"/>
</dbReference>
<evidence type="ECO:0000256" key="3">
    <source>
        <dbReference type="ARBA" id="ARBA00023163"/>
    </source>
</evidence>
<accession>A0ABR7R1U1</accession>